<sequence length="131" mass="15239">MDNSIFNSNFDTLKTALDVQMKRQEIHAQNIANAETPGYKRKYIAFEEYLQESKMKLQMARTSEKHLPSSIKTITAKQVTVKNTTLTNDKNNVDIDMEMTEMVKDALRYQVLSRLMSANIDRYNTVLRNTR</sequence>
<feature type="domain" description="Flagellar basal body rod protein N-terminal" evidence="7">
    <location>
        <begin position="11"/>
        <end position="40"/>
    </location>
</feature>
<dbReference type="GO" id="GO:0030694">
    <property type="term" value="C:bacterial-type flagellum basal body, rod"/>
    <property type="evidence" value="ECO:0007669"/>
    <property type="project" value="InterPro"/>
</dbReference>
<evidence type="ECO:0000259" key="7">
    <source>
        <dbReference type="Pfam" id="PF00460"/>
    </source>
</evidence>
<evidence type="ECO:0000256" key="3">
    <source>
        <dbReference type="ARBA" id="ARBA00014376"/>
    </source>
</evidence>
<dbReference type="STRING" id="381764.Fnod_1714"/>
<dbReference type="eggNOG" id="COG1815">
    <property type="taxonomic scope" value="Bacteria"/>
</dbReference>
<dbReference type="GO" id="GO:0071978">
    <property type="term" value="P:bacterial-type flagellum-dependent swarming motility"/>
    <property type="evidence" value="ECO:0007669"/>
    <property type="project" value="TreeGrafter"/>
</dbReference>
<accession>A7HNR6</accession>
<comment type="function">
    <text evidence="5 6">Structural component of flagellum, the bacterial motility apparatus. Part of the rod structure of flagellar basal body.</text>
</comment>
<dbReference type="InterPro" id="IPR006300">
    <property type="entry name" value="FlgB"/>
</dbReference>
<evidence type="ECO:0000256" key="6">
    <source>
        <dbReference type="PIRNR" id="PIRNR002889"/>
    </source>
</evidence>
<keyword evidence="8" id="KW-0282">Flagellum</keyword>
<dbReference type="AlphaFoldDB" id="A7HNR6"/>
<dbReference type="Proteomes" id="UP000002415">
    <property type="component" value="Chromosome"/>
</dbReference>
<dbReference type="PIRSF" id="PIRSF002889">
    <property type="entry name" value="Rod_FlgB"/>
    <property type="match status" value="1"/>
</dbReference>
<dbReference type="HOGENOM" id="CLU_125463_3_1_0"/>
<evidence type="ECO:0000256" key="2">
    <source>
        <dbReference type="ARBA" id="ARBA00009677"/>
    </source>
</evidence>
<dbReference type="KEGG" id="fno:Fnod_1714"/>
<comment type="subcellular location">
    <subcellularLocation>
        <location evidence="1 6">Bacterial flagellum basal body</location>
    </subcellularLocation>
</comment>
<evidence type="ECO:0000256" key="5">
    <source>
        <dbReference type="ARBA" id="ARBA00024934"/>
    </source>
</evidence>
<dbReference type="Pfam" id="PF00460">
    <property type="entry name" value="Flg_bb_rod"/>
    <property type="match status" value="1"/>
</dbReference>
<keyword evidence="8" id="KW-0969">Cilium</keyword>
<dbReference type="OrthoDB" id="9792068at2"/>
<comment type="similarity">
    <text evidence="2 6">Belongs to the flagella basal body rod proteins family.</text>
</comment>
<protein>
    <recommendedName>
        <fullName evidence="3 6">Flagellar basal body rod protein FlgB</fullName>
    </recommendedName>
</protein>
<keyword evidence="8" id="KW-0966">Cell projection</keyword>
<proteinExistence type="inferred from homology"/>
<evidence type="ECO:0000313" key="9">
    <source>
        <dbReference type="Proteomes" id="UP000002415"/>
    </source>
</evidence>
<evidence type="ECO:0000256" key="1">
    <source>
        <dbReference type="ARBA" id="ARBA00004117"/>
    </source>
</evidence>
<dbReference type="PANTHER" id="PTHR30435:SF12">
    <property type="entry name" value="FLAGELLAR BASAL BODY ROD PROTEIN FLGB"/>
    <property type="match status" value="1"/>
</dbReference>
<evidence type="ECO:0000256" key="4">
    <source>
        <dbReference type="ARBA" id="ARBA00023143"/>
    </source>
</evidence>
<keyword evidence="9" id="KW-1185">Reference proteome</keyword>
<organism evidence="8 9">
    <name type="scientific">Fervidobacterium nodosum (strain ATCC 35602 / DSM 5306 / Rt17-B1)</name>
    <dbReference type="NCBI Taxonomy" id="381764"/>
    <lineage>
        <taxon>Bacteria</taxon>
        <taxon>Thermotogati</taxon>
        <taxon>Thermotogota</taxon>
        <taxon>Thermotogae</taxon>
        <taxon>Thermotogales</taxon>
        <taxon>Fervidobacteriaceae</taxon>
        <taxon>Fervidobacterium</taxon>
    </lineage>
</organism>
<reference evidence="8 9" key="1">
    <citation type="submission" date="2007-07" db="EMBL/GenBank/DDBJ databases">
        <title>Complete sequence of Fervidobacterium nodosum Rt17-B1.</title>
        <authorList>
            <consortium name="US DOE Joint Genome Institute"/>
            <person name="Copeland A."/>
            <person name="Lucas S."/>
            <person name="Lapidus A."/>
            <person name="Barry K."/>
            <person name="Glavina del Rio T."/>
            <person name="Dalin E."/>
            <person name="Tice H."/>
            <person name="Pitluck S."/>
            <person name="Saunders E."/>
            <person name="Brettin T."/>
            <person name="Bruce D."/>
            <person name="Detter J.C."/>
            <person name="Han C."/>
            <person name="Schmutz J."/>
            <person name="Larimer F."/>
            <person name="Land M."/>
            <person name="Hauser L."/>
            <person name="Kyrpides N."/>
            <person name="Mikhailova N."/>
            <person name="Nelson K."/>
            <person name="Gogarten J.P."/>
            <person name="Noll K."/>
            <person name="Richardson P."/>
        </authorList>
    </citation>
    <scope>NUCLEOTIDE SEQUENCE [LARGE SCALE GENOMIC DNA]</scope>
    <source>
        <strain evidence="9">ATCC 35602 / DSM 5306 / Rt17-B1</strain>
    </source>
</reference>
<evidence type="ECO:0000313" key="8">
    <source>
        <dbReference type="EMBL" id="ABS61549.1"/>
    </source>
</evidence>
<dbReference type="PANTHER" id="PTHR30435">
    <property type="entry name" value="FLAGELLAR PROTEIN"/>
    <property type="match status" value="1"/>
</dbReference>
<keyword evidence="4 6" id="KW-0975">Bacterial flagellum</keyword>
<name>A7HNR6_FERNB</name>
<comment type="subunit">
    <text evidence="6">The basal body constitutes a major portion of the flagellar organelle and consists of a number of rings mounted on a central rod.</text>
</comment>
<dbReference type="NCBIfam" id="TIGR01396">
    <property type="entry name" value="FlgB"/>
    <property type="match status" value="1"/>
</dbReference>
<dbReference type="InterPro" id="IPR001444">
    <property type="entry name" value="Flag_bb_rod_N"/>
</dbReference>
<gene>
    <name evidence="8" type="ordered locus">Fnod_1714</name>
</gene>
<dbReference type="EMBL" id="CP000771">
    <property type="protein sequence ID" value="ABS61549.1"/>
    <property type="molecule type" value="Genomic_DNA"/>
</dbReference>
<reference evidence="8 9" key="2">
    <citation type="journal article" date="2009" name="Proc. Natl. Acad. Sci. U.S.A.">
        <title>On the chimeric nature, thermophilic origin, and phylogenetic placement of the Thermotogales.</title>
        <authorList>
            <person name="Zhaxybayeva O."/>
            <person name="Swithers K.S."/>
            <person name="Lapierre P."/>
            <person name="Fournier G.P."/>
            <person name="Bickhart D.M."/>
            <person name="DeBoy R.T."/>
            <person name="Nelson K.E."/>
            <person name="Nesbo C.L."/>
            <person name="Doolittle W.F."/>
            <person name="Gogarten J.P."/>
            <person name="Noll K.M."/>
        </authorList>
    </citation>
    <scope>NUCLEOTIDE SEQUENCE [LARGE SCALE GENOMIC DNA]</scope>
    <source>
        <strain evidence="9">ATCC 35602 / DSM 5306 / Rt17-B1</strain>
    </source>
</reference>